<sequence length="369" mass="40552">MTSHNGRPPFRADHVGSLLRPPALKDAFRRRRTGDIEEAEFQNIQDEAIRAVVRLQEDAGLQVVTDGEFRRGSYWGRFVERLEGLEIRPAIFRFHDEHGHEQDFTAPYAAAKVRRVQPLAVDEFDFVKGVTSAMGKITLPAPSTLHFYRCSDFAAAEAYDSAESLFADLTAAYRAEIADLVAAGCRYLQFDEVAVAMLCDPAIRDQVKAVGQDPDALVGLYIGAINAAVRDVPDGVAVGIHMCRGNFKGLYLSEGGYESVAGRFFGETDVNHFLLEYDTDRAGDFQPLRHVPKDKGVVLGLVSSKSPELESVETLQRRTDEATRHIDLGQLALGPQCGFASTVAGNPVTEEIERAKLARIVEAAGKIWG</sequence>
<dbReference type="Proteomes" id="UP001595528">
    <property type="component" value="Unassembled WGS sequence"/>
</dbReference>
<keyword evidence="3" id="KW-1185">Reference proteome</keyword>
<gene>
    <name evidence="2" type="ORF">ACFOGJ_20005</name>
</gene>
<proteinExistence type="predicted"/>
<dbReference type="Gene3D" id="3.20.20.210">
    <property type="match status" value="1"/>
</dbReference>
<dbReference type="EMBL" id="JBHRTR010000034">
    <property type="protein sequence ID" value="MFC3229543.1"/>
    <property type="molecule type" value="Genomic_DNA"/>
</dbReference>
<dbReference type="PANTHER" id="PTHR43844:SF1">
    <property type="entry name" value="METHIONINE SYNTHASE"/>
    <property type="match status" value="1"/>
</dbReference>
<dbReference type="InterPro" id="IPR038071">
    <property type="entry name" value="UROD/MetE-like_sf"/>
</dbReference>
<dbReference type="RefSeq" id="WP_379903849.1">
    <property type="nucleotide sequence ID" value="NZ_JBHRTR010000034.1"/>
</dbReference>
<protein>
    <submittedName>
        <fullName evidence="2">5-methyltetrahydropteroyltriglutamate--homocysteine S-methyltransferase</fullName>
        <ecNumber evidence="2">2.1.1.14</ecNumber>
    </submittedName>
</protein>
<feature type="domain" description="Cobalamin-independent methionine synthase MetE C-terminal/archaeal" evidence="1">
    <location>
        <begin position="15"/>
        <end position="364"/>
    </location>
</feature>
<dbReference type="Pfam" id="PF01717">
    <property type="entry name" value="Meth_synt_2"/>
    <property type="match status" value="1"/>
</dbReference>
<dbReference type="SUPFAM" id="SSF51726">
    <property type="entry name" value="UROD/MetE-like"/>
    <property type="match status" value="1"/>
</dbReference>
<accession>A0ABV7L5C5</accession>
<name>A0ABV7L5C5_9PROT</name>
<keyword evidence="2" id="KW-0808">Transferase</keyword>
<keyword evidence="2" id="KW-0489">Methyltransferase</keyword>
<dbReference type="EC" id="2.1.1.14" evidence="2"/>
<dbReference type="InterPro" id="IPR002629">
    <property type="entry name" value="Met_Synth_C/arc"/>
</dbReference>
<dbReference type="GO" id="GO:0032259">
    <property type="term" value="P:methylation"/>
    <property type="evidence" value="ECO:0007669"/>
    <property type="project" value="UniProtKB-KW"/>
</dbReference>
<evidence type="ECO:0000313" key="3">
    <source>
        <dbReference type="Proteomes" id="UP001595528"/>
    </source>
</evidence>
<dbReference type="GO" id="GO:0003871">
    <property type="term" value="F:5-methyltetrahydropteroyltriglutamate-homocysteine S-methyltransferase activity"/>
    <property type="evidence" value="ECO:0007669"/>
    <property type="project" value="UniProtKB-EC"/>
</dbReference>
<comment type="caution">
    <text evidence="2">The sequence shown here is derived from an EMBL/GenBank/DDBJ whole genome shotgun (WGS) entry which is preliminary data.</text>
</comment>
<organism evidence="2 3">
    <name type="scientific">Marinibaculum pumilum</name>
    <dbReference type="NCBI Taxonomy" id="1766165"/>
    <lineage>
        <taxon>Bacteria</taxon>
        <taxon>Pseudomonadati</taxon>
        <taxon>Pseudomonadota</taxon>
        <taxon>Alphaproteobacteria</taxon>
        <taxon>Rhodospirillales</taxon>
        <taxon>Rhodospirillaceae</taxon>
        <taxon>Marinibaculum</taxon>
    </lineage>
</organism>
<dbReference type="CDD" id="cd03311">
    <property type="entry name" value="CIMS_C_terminal_like"/>
    <property type="match status" value="1"/>
</dbReference>
<dbReference type="NCBIfam" id="NF005085">
    <property type="entry name" value="PRK06520.1"/>
    <property type="match status" value="1"/>
</dbReference>
<evidence type="ECO:0000259" key="1">
    <source>
        <dbReference type="Pfam" id="PF01717"/>
    </source>
</evidence>
<reference evidence="3" key="1">
    <citation type="journal article" date="2019" name="Int. J. Syst. Evol. Microbiol.">
        <title>The Global Catalogue of Microorganisms (GCM) 10K type strain sequencing project: providing services to taxonomists for standard genome sequencing and annotation.</title>
        <authorList>
            <consortium name="The Broad Institute Genomics Platform"/>
            <consortium name="The Broad Institute Genome Sequencing Center for Infectious Disease"/>
            <person name="Wu L."/>
            <person name="Ma J."/>
        </authorList>
    </citation>
    <scope>NUCLEOTIDE SEQUENCE [LARGE SCALE GENOMIC DNA]</scope>
    <source>
        <strain evidence="3">KCTC 42964</strain>
    </source>
</reference>
<dbReference type="PANTHER" id="PTHR43844">
    <property type="entry name" value="METHIONINE SYNTHASE"/>
    <property type="match status" value="1"/>
</dbReference>
<evidence type="ECO:0000313" key="2">
    <source>
        <dbReference type="EMBL" id="MFC3229543.1"/>
    </source>
</evidence>